<keyword evidence="3" id="KW-1185">Reference proteome</keyword>
<accession>F6W850</accession>
<keyword evidence="1" id="KW-0812">Transmembrane</keyword>
<protein>
    <submittedName>
        <fullName evidence="2">Glutamate receptor ionotropic, NMDA 1-like</fullName>
    </submittedName>
</protein>
<reference evidence="3" key="1">
    <citation type="journal article" date="2002" name="Science">
        <title>The draft genome of Ciona intestinalis: insights into chordate and vertebrate origins.</title>
        <authorList>
            <person name="Dehal P."/>
            <person name="Satou Y."/>
            <person name="Campbell R.K."/>
            <person name="Chapman J."/>
            <person name="Degnan B."/>
            <person name="De Tomaso A."/>
            <person name="Davidson B."/>
            <person name="Di Gregorio A."/>
            <person name="Gelpke M."/>
            <person name="Goodstein D.M."/>
            <person name="Harafuji N."/>
            <person name="Hastings K.E."/>
            <person name="Ho I."/>
            <person name="Hotta K."/>
            <person name="Huang W."/>
            <person name="Kawashima T."/>
            <person name="Lemaire P."/>
            <person name="Martinez D."/>
            <person name="Meinertzhagen I.A."/>
            <person name="Necula S."/>
            <person name="Nonaka M."/>
            <person name="Putnam N."/>
            <person name="Rash S."/>
            <person name="Saiga H."/>
            <person name="Satake M."/>
            <person name="Terry A."/>
            <person name="Yamada L."/>
            <person name="Wang H.G."/>
            <person name="Awazu S."/>
            <person name="Azumi K."/>
            <person name="Boore J."/>
            <person name="Branno M."/>
            <person name="Chin-Bow S."/>
            <person name="DeSantis R."/>
            <person name="Doyle S."/>
            <person name="Francino P."/>
            <person name="Keys D.N."/>
            <person name="Haga S."/>
            <person name="Hayashi H."/>
            <person name="Hino K."/>
            <person name="Imai K.S."/>
            <person name="Inaba K."/>
            <person name="Kano S."/>
            <person name="Kobayashi K."/>
            <person name="Kobayashi M."/>
            <person name="Lee B.I."/>
            <person name="Makabe K.W."/>
            <person name="Manohar C."/>
            <person name="Matassi G."/>
            <person name="Medina M."/>
            <person name="Mochizuki Y."/>
            <person name="Mount S."/>
            <person name="Morishita T."/>
            <person name="Miura S."/>
            <person name="Nakayama A."/>
            <person name="Nishizaka S."/>
            <person name="Nomoto H."/>
            <person name="Ohta F."/>
            <person name="Oishi K."/>
            <person name="Rigoutsos I."/>
            <person name="Sano M."/>
            <person name="Sasaki A."/>
            <person name="Sasakura Y."/>
            <person name="Shoguchi E."/>
            <person name="Shin-i T."/>
            <person name="Spagnuolo A."/>
            <person name="Stainier D."/>
            <person name="Suzuki M.M."/>
            <person name="Tassy O."/>
            <person name="Takatori N."/>
            <person name="Tokuoka M."/>
            <person name="Yagi K."/>
            <person name="Yoshizaki F."/>
            <person name="Wada S."/>
            <person name="Zhang C."/>
            <person name="Hyatt P.D."/>
            <person name="Larimer F."/>
            <person name="Detter C."/>
            <person name="Doggett N."/>
            <person name="Glavina T."/>
            <person name="Hawkins T."/>
            <person name="Richardson P."/>
            <person name="Lucas S."/>
            <person name="Kohara Y."/>
            <person name="Levine M."/>
            <person name="Satoh N."/>
            <person name="Rokhsar D.S."/>
        </authorList>
    </citation>
    <scope>NUCLEOTIDE SEQUENCE [LARGE SCALE GENOMIC DNA]</scope>
</reference>
<sequence length="95" mass="10511">MAGEPTFGPGFGIAMRKKDKLLDQISLLLLSFHENGFMDSLRLKWTLNQGCPQRTSSPATLKLENMVGVFILIGIGIISGAIFTAIEVVYKRKRN</sequence>
<feature type="transmembrane region" description="Helical" evidence="1">
    <location>
        <begin position="66"/>
        <end position="90"/>
    </location>
</feature>
<dbReference type="GeneTree" id="ENSGT00940000158016"/>
<dbReference type="STRING" id="7719.ENSCINP00000019667"/>
<evidence type="ECO:0000313" key="3">
    <source>
        <dbReference type="Proteomes" id="UP000008144"/>
    </source>
</evidence>
<dbReference type="Proteomes" id="UP000008144">
    <property type="component" value="Unassembled WGS sequence"/>
</dbReference>
<keyword evidence="1" id="KW-0472">Membrane</keyword>
<organism evidence="2 3">
    <name type="scientific">Ciona intestinalis</name>
    <name type="common">Transparent sea squirt</name>
    <name type="synonym">Ascidia intestinalis</name>
    <dbReference type="NCBI Taxonomy" id="7719"/>
    <lineage>
        <taxon>Eukaryota</taxon>
        <taxon>Metazoa</taxon>
        <taxon>Chordata</taxon>
        <taxon>Tunicata</taxon>
        <taxon>Ascidiacea</taxon>
        <taxon>Phlebobranchia</taxon>
        <taxon>Cionidae</taxon>
        <taxon>Ciona</taxon>
    </lineage>
</organism>
<reference evidence="2" key="3">
    <citation type="submission" date="2025-09" db="UniProtKB">
        <authorList>
            <consortium name="Ensembl"/>
        </authorList>
    </citation>
    <scope>IDENTIFICATION</scope>
</reference>
<dbReference type="HOGENOM" id="CLU_2372125_0_0_1"/>
<dbReference type="AlphaFoldDB" id="F6W850"/>
<dbReference type="Ensembl" id="ENSCINT00000019667.3">
    <property type="protein sequence ID" value="ENSCINP00000019667.3"/>
    <property type="gene ID" value="ENSCING00000009674.3"/>
</dbReference>
<name>F6W850_CIOIN</name>
<keyword evidence="1" id="KW-1133">Transmembrane helix</keyword>
<gene>
    <name evidence="2" type="primary">LOC100184418</name>
</gene>
<dbReference type="OMA" id="HENGFMD"/>
<dbReference type="InParanoid" id="F6W850"/>
<reference evidence="2" key="2">
    <citation type="submission" date="2025-08" db="UniProtKB">
        <authorList>
            <consortium name="Ensembl"/>
        </authorList>
    </citation>
    <scope>IDENTIFICATION</scope>
</reference>
<dbReference type="Gene3D" id="3.40.190.10">
    <property type="entry name" value="Periplasmic binding protein-like II"/>
    <property type="match status" value="2"/>
</dbReference>
<evidence type="ECO:0000256" key="1">
    <source>
        <dbReference type="SAM" id="Phobius"/>
    </source>
</evidence>
<dbReference type="SUPFAM" id="SSF53850">
    <property type="entry name" value="Periplasmic binding protein-like II"/>
    <property type="match status" value="1"/>
</dbReference>
<evidence type="ECO:0000313" key="2">
    <source>
        <dbReference type="Ensembl" id="ENSCINP00000019667.3"/>
    </source>
</evidence>
<proteinExistence type="predicted"/>